<dbReference type="SUPFAM" id="SSF53098">
    <property type="entry name" value="Ribonuclease H-like"/>
    <property type="match status" value="1"/>
</dbReference>
<dbReference type="GO" id="GO:0006259">
    <property type="term" value="P:DNA metabolic process"/>
    <property type="evidence" value="ECO:0007669"/>
    <property type="project" value="UniProtKB-ARBA"/>
</dbReference>
<dbReference type="InterPro" id="IPR036397">
    <property type="entry name" value="RNaseH_sf"/>
</dbReference>
<sequence>MPAPTDKKGVQRLLGTINYLAKFVPNMSAVTEPIRKLLKEEHEFIWTHEQQQTFEKLKDIITKNLVLSFYDVSKPVTVSCDASQCSLGAVLIQDNKPVAYASRSLTDAESRYANIERELLCVLFGLERFNDYIMCVLKSRRSNTKEPMAESETPELPWMTVESWGFTHTVSSPHCQQSNGLAERFVQSVKKMLSKSKQDGKDIAMLKYRNTPLENLDSPAQLLMNRRLRTTIPTIKNRLKPKYGNLKNTQRKMKQQKMNQKQYYDKSSKPLPELLPNDTIRFQHNPKGKWDQGTVVRNNTPNSYVIETPEGQIFKRNKTFIKNKRRQNLKTSLEGANENNHNDFDNITDEHSLEPSFVRRTITVGFGLNISKANVDSTANYILIEYAIAFVVIEFLLARLSQQPNTPDKKVFNLSASEKEPQNESGAMKFVLFLHVIAMTTSCAMLVYLVLQA</sequence>
<organism evidence="3 4">
    <name type="scientific">Mytilus coruscus</name>
    <name type="common">Sea mussel</name>
    <dbReference type="NCBI Taxonomy" id="42192"/>
    <lineage>
        <taxon>Eukaryota</taxon>
        <taxon>Metazoa</taxon>
        <taxon>Spiralia</taxon>
        <taxon>Lophotrochozoa</taxon>
        <taxon>Mollusca</taxon>
        <taxon>Bivalvia</taxon>
        <taxon>Autobranchia</taxon>
        <taxon>Pteriomorphia</taxon>
        <taxon>Mytilida</taxon>
        <taxon>Mytiloidea</taxon>
        <taxon>Mytilidae</taxon>
        <taxon>Mytilinae</taxon>
        <taxon>Mytilus</taxon>
    </lineage>
</organism>
<dbReference type="InterPro" id="IPR050951">
    <property type="entry name" value="Retrovirus_Pol_polyprotein"/>
</dbReference>
<accession>A0A6J8B804</accession>
<dbReference type="InterPro" id="IPR043128">
    <property type="entry name" value="Rev_trsase/Diguanyl_cyclase"/>
</dbReference>
<dbReference type="InterPro" id="IPR043502">
    <property type="entry name" value="DNA/RNA_pol_sf"/>
</dbReference>
<dbReference type="AlphaFoldDB" id="A0A6J8B804"/>
<feature type="transmembrane region" description="Helical" evidence="1">
    <location>
        <begin position="381"/>
        <end position="400"/>
    </location>
</feature>
<dbReference type="InterPro" id="IPR012337">
    <property type="entry name" value="RNaseH-like_sf"/>
</dbReference>
<keyword evidence="1" id="KW-1133">Transmembrane helix</keyword>
<dbReference type="GO" id="GO:0003676">
    <property type="term" value="F:nucleic acid binding"/>
    <property type="evidence" value="ECO:0007669"/>
    <property type="project" value="InterPro"/>
</dbReference>
<dbReference type="Proteomes" id="UP000507470">
    <property type="component" value="Unassembled WGS sequence"/>
</dbReference>
<dbReference type="PANTHER" id="PTHR37984:SF8">
    <property type="entry name" value="CCHC-TYPE DOMAIN-CONTAINING PROTEIN"/>
    <property type="match status" value="1"/>
</dbReference>
<evidence type="ECO:0000313" key="3">
    <source>
        <dbReference type="EMBL" id="CAC5379666.1"/>
    </source>
</evidence>
<protein>
    <recommendedName>
        <fullName evidence="2">Reverse transcriptase/retrotransposon-derived protein RNase H-like domain-containing protein</fullName>
    </recommendedName>
</protein>
<evidence type="ECO:0000313" key="4">
    <source>
        <dbReference type="Proteomes" id="UP000507470"/>
    </source>
</evidence>
<evidence type="ECO:0000256" key="1">
    <source>
        <dbReference type="SAM" id="Phobius"/>
    </source>
</evidence>
<dbReference type="Pfam" id="PF17919">
    <property type="entry name" value="RT_RNaseH_2"/>
    <property type="match status" value="1"/>
</dbReference>
<keyword evidence="1" id="KW-0812">Transmembrane</keyword>
<feature type="domain" description="Reverse transcriptase/retrotransposon-derived protein RNase H-like" evidence="2">
    <location>
        <begin position="46"/>
        <end position="135"/>
    </location>
</feature>
<gene>
    <name evidence="3" type="ORF">MCOR_15707</name>
</gene>
<proteinExistence type="predicted"/>
<name>A0A6J8B804_MYTCO</name>
<dbReference type="Gene3D" id="3.30.70.270">
    <property type="match status" value="1"/>
</dbReference>
<evidence type="ECO:0000259" key="2">
    <source>
        <dbReference type="Pfam" id="PF17919"/>
    </source>
</evidence>
<dbReference type="InterPro" id="IPR041577">
    <property type="entry name" value="RT_RNaseH_2"/>
</dbReference>
<keyword evidence="1" id="KW-0472">Membrane</keyword>
<feature type="transmembrane region" description="Helical" evidence="1">
    <location>
        <begin position="430"/>
        <end position="451"/>
    </location>
</feature>
<dbReference type="PANTHER" id="PTHR37984">
    <property type="entry name" value="PROTEIN CBG26694"/>
    <property type="match status" value="1"/>
</dbReference>
<dbReference type="Gene3D" id="3.30.420.10">
    <property type="entry name" value="Ribonuclease H-like superfamily/Ribonuclease H"/>
    <property type="match status" value="1"/>
</dbReference>
<keyword evidence="4" id="KW-1185">Reference proteome</keyword>
<dbReference type="SUPFAM" id="SSF56672">
    <property type="entry name" value="DNA/RNA polymerases"/>
    <property type="match status" value="1"/>
</dbReference>
<dbReference type="EMBL" id="CACVKT020002746">
    <property type="protein sequence ID" value="CAC5379666.1"/>
    <property type="molecule type" value="Genomic_DNA"/>
</dbReference>
<dbReference type="OrthoDB" id="2286242at2759"/>
<reference evidence="3 4" key="1">
    <citation type="submission" date="2020-06" db="EMBL/GenBank/DDBJ databases">
        <authorList>
            <person name="Li R."/>
            <person name="Bekaert M."/>
        </authorList>
    </citation>
    <scope>NUCLEOTIDE SEQUENCE [LARGE SCALE GENOMIC DNA]</scope>
    <source>
        <strain evidence="4">wild</strain>
    </source>
</reference>
<dbReference type="FunFam" id="3.30.70.270:FF:000026">
    <property type="entry name" value="Transposon Ty3-G Gag-Pol polyprotein"/>
    <property type="match status" value="1"/>
</dbReference>